<protein>
    <recommendedName>
        <fullName evidence="7">Major facilitator superfamily (MFS) profile domain-containing protein</fullName>
    </recommendedName>
</protein>
<organism evidence="8 9">
    <name type="scientific">Paecilomyces lecythidis</name>
    <dbReference type="NCBI Taxonomy" id="3004212"/>
    <lineage>
        <taxon>Eukaryota</taxon>
        <taxon>Fungi</taxon>
        <taxon>Dikarya</taxon>
        <taxon>Ascomycota</taxon>
        <taxon>Pezizomycotina</taxon>
        <taxon>Eurotiomycetes</taxon>
        <taxon>Eurotiomycetidae</taxon>
        <taxon>Eurotiales</taxon>
        <taxon>Thermoascaceae</taxon>
        <taxon>Paecilomyces</taxon>
    </lineage>
</organism>
<evidence type="ECO:0000256" key="3">
    <source>
        <dbReference type="ARBA" id="ARBA00022989"/>
    </source>
</evidence>
<feature type="transmembrane region" description="Helical" evidence="6">
    <location>
        <begin position="115"/>
        <end position="134"/>
    </location>
</feature>
<evidence type="ECO:0000256" key="1">
    <source>
        <dbReference type="ARBA" id="ARBA00004141"/>
    </source>
</evidence>
<feature type="domain" description="Major facilitator superfamily (MFS) profile" evidence="7">
    <location>
        <begin position="50"/>
        <end position="541"/>
    </location>
</feature>
<feature type="transmembrane region" description="Helical" evidence="6">
    <location>
        <begin position="410"/>
        <end position="429"/>
    </location>
</feature>
<reference evidence="8 9" key="1">
    <citation type="journal article" date="2024" name="IMA Fungus">
        <title>IMA Genome - F19 : A genome assembly and annotation guide to empower mycologists, including annotated draft genome sequences of Ceratocystis pirilliformis, Diaporthe australafricana, Fusarium ophioides, Paecilomyces lecythidis, and Sporothrix stenoceras.</title>
        <authorList>
            <person name="Aylward J."/>
            <person name="Wilson A.M."/>
            <person name="Visagie C.M."/>
            <person name="Spraker J."/>
            <person name="Barnes I."/>
            <person name="Buitendag C."/>
            <person name="Ceriani C."/>
            <person name="Del Mar Angel L."/>
            <person name="du Plessis D."/>
            <person name="Fuchs T."/>
            <person name="Gasser K."/>
            <person name="Kramer D."/>
            <person name="Li W."/>
            <person name="Munsamy K."/>
            <person name="Piso A."/>
            <person name="Price J.L."/>
            <person name="Sonnekus B."/>
            <person name="Thomas C."/>
            <person name="van der Nest A."/>
            <person name="van Dijk A."/>
            <person name="van Heerden A."/>
            <person name="van Vuuren N."/>
            <person name="Yilmaz N."/>
            <person name="Duong T.A."/>
            <person name="van der Merwe N.A."/>
            <person name="Wingfield M.J."/>
            <person name="Wingfield B.D."/>
        </authorList>
    </citation>
    <scope>NUCLEOTIDE SEQUENCE [LARGE SCALE GENOMIC DNA]</scope>
    <source>
        <strain evidence="8 9">CMW 18167</strain>
    </source>
</reference>
<dbReference type="Gene3D" id="1.20.1250.20">
    <property type="entry name" value="MFS general substrate transporter like domains"/>
    <property type="match status" value="1"/>
</dbReference>
<comment type="subcellular location">
    <subcellularLocation>
        <location evidence="1">Membrane</location>
        <topology evidence="1">Multi-pass membrane protein</topology>
    </subcellularLocation>
</comment>
<dbReference type="PANTHER" id="PTHR23501:SF199">
    <property type="entry name" value="MFS EFFLUX TRANSPORTER INPD-RELATED"/>
    <property type="match status" value="1"/>
</dbReference>
<feature type="transmembrane region" description="Helical" evidence="6">
    <location>
        <begin position="353"/>
        <end position="373"/>
    </location>
</feature>
<feature type="transmembrane region" description="Helical" evidence="6">
    <location>
        <begin position="380"/>
        <end position="398"/>
    </location>
</feature>
<feature type="transmembrane region" description="Helical" evidence="6">
    <location>
        <begin position="47"/>
        <end position="73"/>
    </location>
</feature>
<evidence type="ECO:0000256" key="2">
    <source>
        <dbReference type="ARBA" id="ARBA00022692"/>
    </source>
</evidence>
<sequence length="552" mass="59175">MEGSKDPYRASPSASPPEKSEDVSNSAHSYAPERPEDEPQYPGKAKLILIILSLNLAMFLVGLDNTIISSAIPRITDQFNALDDVGWYASAYMLTNCAFQLAWGKLYTFYVVKWVYLAALFIFELGSLICAVSPSSKALIVGRAIAGLGGGGVGNGSFLFIAHSVPQQQRPTYIGMMGAMYGFSAIAGPLMGGAFTDNPTLTWRWCFYINLPLGAVPALVLLFFVSPFRGSKDGGKIGFIQQLKQMDLFGTLCLLPGVICLLLALQWGGATYPWSNGRIIALFVIAGCLLVGFCVIEYISGDRAVVPRRVFSNRNVWGSSLFGSCVVACFFTILYYVPIWFQAIKDASPIRSGVMALPMVLSYVAFSFMGGALTSVIGYYMPFAYGTIILMAMGTGLLSTLEVNSGRAAWIGYQFLLGAGVGFGLQTAFATPQCALPIEDIPVGTAIVLFTENLASAVMVSVAEKVFTNQLVSNVARYVPDADTGAILRGGATSIKEMVPSSLYPAVLFAYNKSLTQTFYVGVALSCCGILGTFAMQWVSVKKDAKKATSSA</sequence>
<feature type="transmembrane region" description="Helical" evidence="6">
    <location>
        <begin position="248"/>
        <end position="267"/>
    </location>
</feature>
<dbReference type="Pfam" id="PF07690">
    <property type="entry name" value="MFS_1"/>
    <property type="match status" value="1"/>
</dbReference>
<evidence type="ECO:0000259" key="7">
    <source>
        <dbReference type="PROSITE" id="PS50850"/>
    </source>
</evidence>
<accession>A0ABR3XWM5</accession>
<dbReference type="SUPFAM" id="SSF103473">
    <property type="entry name" value="MFS general substrate transporter"/>
    <property type="match status" value="1"/>
</dbReference>
<dbReference type="InterPro" id="IPR020846">
    <property type="entry name" value="MFS_dom"/>
</dbReference>
<feature type="region of interest" description="Disordered" evidence="5">
    <location>
        <begin position="1"/>
        <end position="40"/>
    </location>
</feature>
<gene>
    <name evidence="8" type="ORF">Plec18167_003822</name>
</gene>
<name>A0ABR3XWM5_9EURO</name>
<evidence type="ECO:0000256" key="4">
    <source>
        <dbReference type="ARBA" id="ARBA00023136"/>
    </source>
</evidence>
<keyword evidence="4 6" id="KW-0472">Membrane</keyword>
<feature type="transmembrane region" description="Helical" evidence="6">
    <location>
        <begin position="140"/>
        <end position="161"/>
    </location>
</feature>
<comment type="caution">
    <text evidence="8">The sequence shown here is derived from an EMBL/GenBank/DDBJ whole genome shotgun (WGS) entry which is preliminary data.</text>
</comment>
<feature type="transmembrane region" description="Helical" evidence="6">
    <location>
        <begin position="85"/>
        <end position="103"/>
    </location>
</feature>
<feature type="transmembrane region" description="Helical" evidence="6">
    <location>
        <begin position="279"/>
        <end position="300"/>
    </location>
</feature>
<evidence type="ECO:0000313" key="9">
    <source>
        <dbReference type="Proteomes" id="UP001583193"/>
    </source>
</evidence>
<dbReference type="Proteomes" id="UP001583193">
    <property type="component" value="Unassembled WGS sequence"/>
</dbReference>
<keyword evidence="2 6" id="KW-0812">Transmembrane</keyword>
<dbReference type="CDD" id="cd17502">
    <property type="entry name" value="MFS_Azr1_MDR_like"/>
    <property type="match status" value="1"/>
</dbReference>
<keyword evidence="3 6" id="KW-1133">Transmembrane helix</keyword>
<dbReference type="PANTHER" id="PTHR23501">
    <property type="entry name" value="MAJOR FACILITATOR SUPERFAMILY"/>
    <property type="match status" value="1"/>
</dbReference>
<feature type="transmembrane region" description="Helical" evidence="6">
    <location>
        <begin position="207"/>
        <end position="228"/>
    </location>
</feature>
<dbReference type="EMBL" id="JAVDPF010000009">
    <property type="protein sequence ID" value="KAL1880418.1"/>
    <property type="molecule type" value="Genomic_DNA"/>
</dbReference>
<dbReference type="PROSITE" id="PS50850">
    <property type="entry name" value="MFS"/>
    <property type="match status" value="1"/>
</dbReference>
<dbReference type="InterPro" id="IPR036259">
    <property type="entry name" value="MFS_trans_sf"/>
</dbReference>
<evidence type="ECO:0000256" key="6">
    <source>
        <dbReference type="SAM" id="Phobius"/>
    </source>
</evidence>
<feature type="transmembrane region" description="Helical" evidence="6">
    <location>
        <begin position="321"/>
        <end position="341"/>
    </location>
</feature>
<dbReference type="InterPro" id="IPR011701">
    <property type="entry name" value="MFS"/>
</dbReference>
<evidence type="ECO:0000313" key="8">
    <source>
        <dbReference type="EMBL" id="KAL1880418.1"/>
    </source>
</evidence>
<evidence type="ECO:0000256" key="5">
    <source>
        <dbReference type="SAM" id="MobiDB-lite"/>
    </source>
</evidence>
<proteinExistence type="predicted"/>
<feature type="transmembrane region" description="Helical" evidence="6">
    <location>
        <begin position="519"/>
        <end position="539"/>
    </location>
</feature>
<keyword evidence="9" id="KW-1185">Reference proteome</keyword>
<feature type="transmembrane region" description="Helical" evidence="6">
    <location>
        <begin position="173"/>
        <end position="195"/>
    </location>
</feature>